<dbReference type="eggNOG" id="COG2834">
    <property type="taxonomic scope" value="Bacteria"/>
</dbReference>
<evidence type="ECO:0000313" key="3">
    <source>
        <dbReference type="EMBL" id="EEV18230.1"/>
    </source>
</evidence>
<dbReference type="NCBIfam" id="NF000666">
    <property type="entry name" value="PRK00031.2-4"/>
    <property type="match status" value="1"/>
</dbReference>
<evidence type="ECO:0000313" key="4">
    <source>
        <dbReference type="Proteomes" id="UP000005709"/>
    </source>
</evidence>
<keyword evidence="1 2" id="KW-0732">Signal</keyword>
<feature type="signal peptide" evidence="2">
    <location>
        <begin position="1"/>
        <end position="17"/>
    </location>
</feature>
<evidence type="ECO:0000256" key="2">
    <source>
        <dbReference type="SAM" id="SignalP"/>
    </source>
</evidence>
<dbReference type="OrthoDB" id="5339202at2"/>
<keyword evidence="3" id="KW-0449">Lipoprotein</keyword>
<dbReference type="RefSeq" id="WP_005870579.1">
    <property type="nucleotide sequence ID" value="NZ_ACYG01000019.1"/>
</dbReference>
<dbReference type="InterPro" id="IPR004564">
    <property type="entry name" value="OM_lipoprot_carrier_LolA-like"/>
</dbReference>
<gene>
    <name evidence="3" type="primary">lolA</name>
    <name evidence="3" type="ORF">CAMGR0001_0987</name>
</gene>
<accession>C8PGJ2</accession>
<evidence type="ECO:0000256" key="1">
    <source>
        <dbReference type="ARBA" id="ARBA00022729"/>
    </source>
</evidence>
<dbReference type="InterPro" id="IPR029046">
    <property type="entry name" value="LolA/LolB/LppX"/>
</dbReference>
<sequence length="170" mass="18933">MKKTLISLAASCIFAFASGIEFDTLSANFSQTVQSDDAKISYGGDFSATKEHAVWHYKTPTIKNIFFSFTKVVVIEPELEQAIITNIKETPNLTAILANAKPNKKGVYEASFDDVKYLIEMKGDLPSKISYTDKMDNKVVINLSNVRKNAPVNEAIFKPTIPKNYDIITQ</sequence>
<dbReference type="EMBL" id="ACYG01000019">
    <property type="protein sequence ID" value="EEV18230.1"/>
    <property type="molecule type" value="Genomic_DNA"/>
</dbReference>
<keyword evidence="4" id="KW-1185">Reference proteome</keyword>
<dbReference type="SUPFAM" id="SSF89392">
    <property type="entry name" value="Prokaryotic lipoproteins and lipoprotein localization factors"/>
    <property type="match status" value="1"/>
</dbReference>
<comment type="caution">
    <text evidence="3">The sequence shown here is derived from an EMBL/GenBank/DDBJ whole genome shotgun (WGS) entry which is preliminary data.</text>
</comment>
<dbReference type="AlphaFoldDB" id="C8PGJ2"/>
<name>C8PGJ2_9BACT</name>
<dbReference type="STRING" id="824.CGRAC_1099"/>
<dbReference type="Gene3D" id="2.50.20.10">
    <property type="entry name" value="Lipoprotein localisation LolA/LolB/LppX"/>
    <property type="match status" value="1"/>
</dbReference>
<dbReference type="PANTHER" id="PTHR35869">
    <property type="entry name" value="OUTER-MEMBRANE LIPOPROTEIN CARRIER PROTEIN"/>
    <property type="match status" value="1"/>
</dbReference>
<dbReference type="Pfam" id="PF03548">
    <property type="entry name" value="LolA"/>
    <property type="match status" value="1"/>
</dbReference>
<dbReference type="CDD" id="cd16325">
    <property type="entry name" value="LolA"/>
    <property type="match status" value="1"/>
</dbReference>
<proteinExistence type="predicted"/>
<organism evidence="3 4">
    <name type="scientific">Campylobacter gracilis RM3268</name>
    <dbReference type="NCBI Taxonomy" id="553220"/>
    <lineage>
        <taxon>Bacteria</taxon>
        <taxon>Pseudomonadati</taxon>
        <taxon>Campylobacterota</taxon>
        <taxon>Epsilonproteobacteria</taxon>
        <taxon>Campylobacterales</taxon>
        <taxon>Campylobacteraceae</taxon>
        <taxon>Campylobacter</taxon>
    </lineage>
</organism>
<reference evidence="3 4" key="1">
    <citation type="submission" date="2009-07" db="EMBL/GenBank/DDBJ databases">
        <authorList>
            <person name="Madupu R."/>
            <person name="Sebastian Y."/>
            <person name="Durkin A.S."/>
            <person name="Torralba M."/>
            <person name="Methe B."/>
            <person name="Sutton G.G."/>
            <person name="Strausberg R.L."/>
            <person name="Nelson K.E."/>
        </authorList>
    </citation>
    <scope>NUCLEOTIDE SEQUENCE [LARGE SCALE GENOMIC DNA]</scope>
    <source>
        <strain evidence="3 4">RM3268</strain>
    </source>
</reference>
<dbReference type="NCBIfam" id="NF000663">
    <property type="entry name" value="PRK00031.2-1"/>
    <property type="match status" value="1"/>
</dbReference>
<dbReference type="Proteomes" id="UP000005709">
    <property type="component" value="Unassembled WGS sequence"/>
</dbReference>
<protein>
    <submittedName>
        <fullName evidence="3">Outer-membrane lipoprotein carrier protein</fullName>
    </submittedName>
</protein>
<dbReference type="PANTHER" id="PTHR35869:SF1">
    <property type="entry name" value="OUTER-MEMBRANE LIPOPROTEIN CARRIER PROTEIN"/>
    <property type="match status" value="1"/>
</dbReference>
<feature type="chain" id="PRO_5002990701" evidence="2">
    <location>
        <begin position="18"/>
        <end position="170"/>
    </location>
</feature>